<name>A0ABN1J5R8_9CLOT</name>
<protein>
    <submittedName>
        <fullName evidence="1">Dipeptidase</fullName>
    </submittedName>
</protein>
<sequence length="316" mass="36211">MKIIDLHCDTIDLLEREKSGGDLFKNSFSVDIQKLSQGGSLAQFFALFINKNEHKDVKEKCISLMKRFYFEIDSYKDYIALSRNLEEMYRNKDEGKISAFLTIEEGAVLEGKMDNLYYFFENGVRLITLTWNHPNEIGFPSVKDEYMVKGLTSFGRDLIGEMNRLGMIVDVSHLSDKGFYDVAEISKAPFVASHSNSRELTPHKRNLTNEMIKILSEKGGVMGINFYNKFLETSGDSYMAKVEDMVRHIKHIRNIGGIDCIALGTDFDGIGTPVEIEDFSQMDKLIFALEKERFSYGEIEKICYKNAERVIKDTLK</sequence>
<evidence type="ECO:0000313" key="1">
    <source>
        <dbReference type="EMBL" id="GAA0729689.1"/>
    </source>
</evidence>
<organism evidence="1 2">
    <name type="scientific">Clostridium malenominatum</name>
    <dbReference type="NCBI Taxonomy" id="1539"/>
    <lineage>
        <taxon>Bacteria</taxon>
        <taxon>Bacillati</taxon>
        <taxon>Bacillota</taxon>
        <taxon>Clostridia</taxon>
        <taxon>Eubacteriales</taxon>
        <taxon>Clostridiaceae</taxon>
        <taxon>Clostridium</taxon>
    </lineage>
</organism>
<dbReference type="InterPro" id="IPR008257">
    <property type="entry name" value="Pept_M19"/>
</dbReference>
<dbReference type="PROSITE" id="PS51365">
    <property type="entry name" value="RENAL_DIPEPTIDASE_2"/>
    <property type="match status" value="1"/>
</dbReference>
<comment type="caution">
    <text evidence="1">The sequence shown here is derived from an EMBL/GenBank/DDBJ whole genome shotgun (WGS) entry which is preliminary data.</text>
</comment>
<keyword evidence="2" id="KW-1185">Reference proteome</keyword>
<proteinExistence type="predicted"/>
<dbReference type="InterPro" id="IPR032466">
    <property type="entry name" value="Metal_Hydrolase"/>
</dbReference>
<dbReference type="Gene3D" id="3.20.20.140">
    <property type="entry name" value="Metal-dependent hydrolases"/>
    <property type="match status" value="1"/>
</dbReference>
<dbReference type="Proteomes" id="UP001500339">
    <property type="component" value="Unassembled WGS sequence"/>
</dbReference>
<dbReference type="PANTHER" id="PTHR10443">
    <property type="entry name" value="MICROSOMAL DIPEPTIDASE"/>
    <property type="match status" value="1"/>
</dbReference>
<dbReference type="RefSeq" id="WP_343770973.1">
    <property type="nucleotide sequence ID" value="NZ_BAAACF010000006.1"/>
</dbReference>
<gene>
    <name evidence="1" type="ORF">GCM10008905_30060</name>
</gene>
<dbReference type="Pfam" id="PF01244">
    <property type="entry name" value="Peptidase_M19"/>
    <property type="match status" value="1"/>
</dbReference>
<dbReference type="EMBL" id="BAAACF010000006">
    <property type="protein sequence ID" value="GAA0729689.1"/>
    <property type="molecule type" value="Genomic_DNA"/>
</dbReference>
<dbReference type="SUPFAM" id="SSF51556">
    <property type="entry name" value="Metallo-dependent hydrolases"/>
    <property type="match status" value="1"/>
</dbReference>
<dbReference type="PANTHER" id="PTHR10443:SF12">
    <property type="entry name" value="DIPEPTIDASE"/>
    <property type="match status" value="1"/>
</dbReference>
<reference evidence="1 2" key="1">
    <citation type="journal article" date="2019" name="Int. J. Syst. Evol. Microbiol.">
        <title>The Global Catalogue of Microorganisms (GCM) 10K type strain sequencing project: providing services to taxonomists for standard genome sequencing and annotation.</title>
        <authorList>
            <consortium name="The Broad Institute Genomics Platform"/>
            <consortium name="The Broad Institute Genome Sequencing Center for Infectious Disease"/>
            <person name="Wu L."/>
            <person name="Ma J."/>
        </authorList>
    </citation>
    <scope>NUCLEOTIDE SEQUENCE [LARGE SCALE GENOMIC DNA]</scope>
    <source>
        <strain evidence="1 2">JCM 1405</strain>
    </source>
</reference>
<accession>A0ABN1J5R8</accession>
<evidence type="ECO:0000313" key="2">
    <source>
        <dbReference type="Proteomes" id="UP001500339"/>
    </source>
</evidence>
<dbReference type="CDD" id="cd01301">
    <property type="entry name" value="rDP_like"/>
    <property type="match status" value="1"/>
</dbReference>